<dbReference type="GO" id="GO:0016740">
    <property type="term" value="F:transferase activity"/>
    <property type="evidence" value="ECO:0007669"/>
    <property type="project" value="UniProtKB-KW"/>
</dbReference>
<protein>
    <recommendedName>
        <fullName evidence="16">RING-type domain-containing protein</fullName>
    </recommendedName>
</protein>
<dbReference type="PANTHER" id="PTHR23350">
    <property type="entry name" value="PEROXISOME ASSEMBLY PROTEIN 10"/>
    <property type="match status" value="1"/>
</dbReference>
<dbReference type="InterPro" id="IPR017907">
    <property type="entry name" value="Znf_RING_CS"/>
</dbReference>
<dbReference type="GO" id="GO:0005778">
    <property type="term" value="C:peroxisomal membrane"/>
    <property type="evidence" value="ECO:0007669"/>
    <property type="project" value="UniProtKB-SubCell"/>
</dbReference>
<keyword evidence="11" id="KW-0653">Protein transport</keyword>
<keyword evidence="8" id="KW-0863">Zinc-finger</keyword>
<proteinExistence type="inferred from homology"/>
<evidence type="ECO:0000256" key="10">
    <source>
        <dbReference type="ARBA" id="ARBA00022833"/>
    </source>
</evidence>
<keyword evidence="14" id="KW-0576">Peroxisome</keyword>
<keyword evidence="9" id="KW-0833">Ubl conjugation pathway</keyword>
<keyword evidence="10" id="KW-0862">Zinc</keyword>
<evidence type="ECO:0000256" key="3">
    <source>
        <dbReference type="ARBA" id="ARBA00008704"/>
    </source>
</evidence>
<evidence type="ECO:0000256" key="15">
    <source>
        <dbReference type="SAM" id="MobiDB-lite"/>
    </source>
</evidence>
<evidence type="ECO:0000256" key="7">
    <source>
        <dbReference type="ARBA" id="ARBA00022723"/>
    </source>
</evidence>
<keyword evidence="5" id="KW-0808">Transferase</keyword>
<dbReference type="SMART" id="SM00184">
    <property type="entry name" value="RING"/>
    <property type="match status" value="1"/>
</dbReference>
<dbReference type="AlphaFoldDB" id="A0A9P6WHP8"/>
<evidence type="ECO:0000256" key="1">
    <source>
        <dbReference type="ARBA" id="ARBA00004585"/>
    </source>
</evidence>
<dbReference type="EMBL" id="PUHW01000267">
    <property type="protein sequence ID" value="KAG0687399.1"/>
    <property type="molecule type" value="Genomic_DNA"/>
</dbReference>
<keyword evidence="18" id="KW-1185">Reference proteome</keyword>
<feature type="compositionally biased region" description="Acidic residues" evidence="15">
    <location>
        <begin position="377"/>
        <end position="393"/>
    </location>
</feature>
<dbReference type="PROSITE" id="PS00518">
    <property type="entry name" value="ZF_RING_1"/>
    <property type="match status" value="1"/>
</dbReference>
<organism evidence="17 18">
    <name type="scientific">Pichia californica</name>
    <dbReference type="NCBI Taxonomy" id="460514"/>
    <lineage>
        <taxon>Eukaryota</taxon>
        <taxon>Fungi</taxon>
        <taxon>Dikarya</taxon>
        <taxon>Ascomycota</taxon>
        <taxon>Saccharomycotina</taxon>
        <taxon>Pichiomycetes</taxon>
        <taxon>Pichiales</taxon>
        <taxon>Pichiaceae</taxon>
        <taxon>Pichia</taxon>
    </lineage>
</organism>
<sequence>MTSILYGNPKNRVLQLDGYLLDEQIVSILQEQVTDAFSDSSLSLKIQRIGSRHSKDILFALKLLLFKLFVWDKSTTYGLLLQNLKLSNGKQNNLNSNLNKLGKLLILINLISSYTLQKISSYLYSDEIGRLETTNPKIYAVLKKIINYLPFLENLSSFSQIINKIAFYLFGDYTSLYNRFFGIRHHVLNQVGTSFASNPQAISYEFQDRQLIWNSFTEFINNISDIKMPRFVTRSWKRAMKKVIQRRQKINDTIDNKEDDNDNDDTLFRFLPERCCAICYSSDININKTTDDNLITNPYITNCGHIYCYFCIMNVMGSNNGFDDNDDDDDELIWNCLRCNGKVQWCKIYTDGMKDIEVHTKQYFESDKYLELINSELDEDEISSSEGEEDPESDISSQSNNSDSDSDSDSGSDSGSDSDSAYEYDEDGNQ</sequence>
<dbReference type="GO" id="GO:0016562">
    <property type="term" value="P:protein import into peroxisome matrix, receptor recycling"/>
    <property type="evidence" value="ECO:0007669"/>
    <property type="project" value="UniProtKB-ARBA"/>
</dbReference>
<comment type="similarity">
    <text evidence="3">Belongs to the pex2/pex10/pex12 family.</text>
</comment>
<dbReference type="GO" id="GO:0016567">
    <property type="term" value="P:protein ubiquitination"/>
    <property type="evidence" value="ECO:0007669"/>
    <property type="project" value="UniProtKB-ARBA"/>
</dbReference>
<feature type="compositionally biased region" description="Low complexity" evidence="15">
    <location>
        <begin position="394"/>
        <end position="403"/>
    </location>
</feature>
<dbReference type="InterPro" id="IPR013083">
    <property type="entry name" value="Znf_RING/FYVE/PHD"/>
</dbReference>
<name>A0A9P6WHP8_9ASCO</name>
<feature type="compositionally biased region" description="Acidic residues" evidence="15">
    <location>
        <begin position="420"/>
        <end position="430"/>
    </location>
</feature>
<evidence type="ECO:0000256" key="11">
    <source>
        <dbReference type="ARBA" id="ARBA00022927"/>
    </source>
</evidence>
<comment type="caution">
    <text evidence="17">The sequence shown here is derived from an EMBL/GenBank/DDBJ whole genome shotgun (WGS) entry which is preliminary data.</text>
</comment>
<keyword evidence="7" id="KW-0479">Metal-binding</keyword>
<evidence type="ECO:0000256" key="6">
    <source>
        <dbReference type="ARBA" id="ARBA00022692"/>
    </source>
</evidence>
<feature type="domain" description="RING-type" evidence="16">
    <location>
        <begin position="276"/>
        <end position="339"/>
    </location>
</feature>
<keyword evidence="13" id="KW-0472">Membrane</keyword>
<evidence type="ECO:0000256" key="5">
    <source>
        <dbReference type="ARBA" id="ARBA00022679"/>
    </source>
</evidence>
<evidence type="ECO:0000256" key="14">
    <source>
        <dbReference type="ARBA" id="ARBA00023140"/>
    </source>
</evidence>
<evidence type="ECO:0000256" key="13">
    <source>
        <dbReference type="ARBA" id="ARBA00023136"/>
    </source>
</evidence>
<dbReference type="GO" id="GO:0008270">
    <property type="term" value="F:zinc ion binding"/>
    <property type="evidence" value="ECO:0007669"/>
    <property type="project" value="UniProtKB-KW"/>
</dbReference>
<gene>
    <name evidence="17" type="ORF">C6P40_002396</name>
</gene>
<dbReference type="OrthoDB" id="1701437at2759"/>
<dbReference type="InterPro" id="IPR025654">
    <property type="entry name" value="PEX2/10"/>
</dbReference>
<keyword evidence="6" id="KW-0812">Transmembrane</keyword>
<evidence type="ECO:0000256" key="8">
    <source>
        <dbReference type="ARBA" id="ARBA00022771"/>
    </source>
</evidence>
<evidence type="ECO:0000256" key="12">
    <source>
        <dbReference type="ARBA" id="ARBA00022989"/>
    </source>
</evidence>
<keyword evidence="4" id="KW-0813">Transport</keyword>
<evidence type="ECO:0000256" key="4">
    <source>
        <dbReference type="ARBA" id="ARBA00022448"/>
    </source>
</evidence>
<reference evidence="17" key="1">
    <citation type="submission" date="2020-11" db="EMBL/GenBank/DDBJ databases">
        <title>Kefir isolates.</title>
        <authorList>
            <person name="Marcisauskas S."/>
            <person name="Kim Y."/>
            <person name="Blasche S."/>
        </authorList>
    </citation>
    <scope>NUCLEOTIDE SEQUENCE</scope>
    <source>
        <strain evidence="17">Olga-1</strain>
    </source>
</reference>
<evidence type="ECO:0000256" key="2">
    <source>
        <dbReference type="ARBA" id="ARBA00004906"/>
    </source>
</evidence>
<dbReference type="Pfam" id="PF04757">
    <property type="entry name" value="Pex2_Pex12"/>
    <property type="match status" value="1"/>
</dbReference>
<dbReference type="PANTHER" id="PTHR23350:SF4">
    <property type="entry name" value="PEROXISOME BIOGENESIS FACTOR 2"/>
    <property type="match status" value="1"/>
</dbReference>
<evidence type="ECO:0000313" key="18">
    <source>
        <dbReference type="Proteomes" id="UP000697127"/>
    </source>
</evidence>
<dbReference type="SUPFAM" id="SSF57850">
    <property type="entry name" value="RING/U-box"/>
    <property type="match status" value="1"/>
</dbReference>
<dbReference type="InterPro" id="IPR001841">
    <property type="entry name" value="Znf_RING"/>
</dbReference>
<dbReference type="Gene3D" id="3.30.40.10">
    <property type="entry name" value="Zinc/RING finger domain, C3HC4 (zinc finger)"/>
    <property type="match status" value="1"/>
</dbReference>
<feature type="region of interest" description="Disordered" evidence="15">
    <location>
        <begin position="377"/>
        <end position="430"/>
    </location>
</feature>
<accession>A0A9P6WHP8</accession>
<dbReference type="InterPro" id="IPR006845">
    <property type="entry name" value="Pex_N"/>
</dbReference>
<evidence type="ECO:0000259" key="16">
    <source>
        <dbReference type="SMART" id="SM00184"/>
    </source>
</evidence>
<evidence type="ECO:0000256" key="9">
    <source>
        <dbReference type="ARBA" id="ARBA00022786"/>
    </source>
</evidence>
<keyword evidence="12" id="KW-1133">Transmembrane helix</keyword>
<evidence type="ECO:0000313" key="17">
    <source>
        <dbReference type="EMBL" id="KAG0687399.1"/>
    </source>
</evidence>
<dbReference type="Proteomes" id="UP000697127">
    <property type="component" value="Unassembled WGS sequence"/>
</dbReference>
<comment type="subcellular location">
    <subcellularLocation>
        <location evidence="1">Peroxisome membrane</location>
        <topology evidence="1">Multi-pass membrane protein</topology>
    </subcellularLocation>
</comment>
<comment type="pathway">
    <text evidence="2">Protein modification; protein ubiquitination.</text>
</comment>